<comment type="caution">
    <text evidence="2">The sequence shown here is derived from an EMBL/GenBank/DDBJ whole genome shotgun (WGS) entry which is preliminary data.</text>
</comment>
<protein>
    <submittedName>
        <fullName evidence="2">MOSC domain-containing protein YiiM</fullName>
    </submittedName>
</protein>
<dbReference type="RefSeq" id="WP_046467107.1">
    <property type="nucleotide sequence ID" value="NZ_CP017463.1"/>
</dbReference>
<keyword evidence="3" id="KW-1185">Reference proteome</keyword>
<dbReference type="Gene3D" id="2.40.33.20">
    <property type="entry name" value="PK beta-barrel domain-like"/>
    <property type="match status" value="1"/>
</dbReference>
<dbReference type="SUPFAM" id="SSF50800">
    <property type="entry name" value="PK beta-barrel domain-like"/>
    <property type="match status" value="1"/>
</dbReference>
<reference evidence="2 3" key="1">
    <citation type="submission" date="2016-11" db="EMBL/GenBank/DDBJ databases">
        <authorList>
            <person name="Varghese N."/>
            <person name="Submissions S."/>
        </authorList>
    </citation>
    <scope>NUCLEOTIDE SEQUENCE [LARGE SCALE GENOMIC DNA]</scope>
    <source>
        <strain evidence="2 3">NFIX07</strain>
    </source>
</reference>
<name>A0ABY1H5B8_9STAP</name>
<dbReference type="InterPro" id="IPR052353">
    <property type="entry name" value="Benzoxazolinone_Detox_Enz"/>
</dbReference>
<accession>A0ABY1H5B8</accession>
<dbReference type="PROSITE" id="PS51340">
    <property type="entry name" value="MOSC"/>
    <property type="match status" value="1"/>
</dbReference>
<gene>
    <name evidence="2" type="ORF">SAMN03097721_01052</name>
</gene>
<dbReference type="InterPro" id="IPR005302">
    <property type="entry name" value="MoCF_Sase_C"/>
</dbReference>
<dbReference type="PANTHER" id="PTHR30212">
    <property type="entry name" value="PROTEIN YIIM"/>
    <property type="match status" value="1"/>
</dbReference>
<dbReference type="InterPro" id="IPR011037">
    <property type="entry name" value="Pyrv_Knase-like_insert_dom_sf"/>
</dbReference>
<dbReference type="Proteomes" id="UP000182665">
    <property type="component" value="Unassembled WGS sequence"/>
</dbReference>
<dbReference type="PANTHER" id="PTHR30212:SF4">
    <property type="entry name" value="MOSC DOMAIN-CONTAINING PROTEIN"/>
    <property type="match status" value="1"/>
</dbReference>
<evidence type="ECO:0000313" key="2">
    <source>
        <dbReference type="EMBL" id="SFZ75028.1"/>
    </source>
</evidence>
<evidence type="ECO:0000259" key="1">
    <source>
        <dbReference type="PROSITE" id="PS51340"/>
    </source>
</evidence>
<proteinExistence type="predicted"/>
<evidence type="ECO:0000313" key="3">
    <source>
        <dbReference type="Proteomes" id="UP000182665"/>
    </source>
</evidence>
<dbReference type="Pfam" id="PF03473">
    <property type="entry name" value="MOSC"/>
    <property type="match status" value="1"/>
</dbReference>
<dbReference type="EMBL" id="FPKT01000002">
    <property type="protein sequence ID" value="SFZ75028.1"/>
    <property type="molecule type" value="Genomic_DNA"/>
</dbReference>
<sequence>MIPVYAISTGKIESLQYKDSKPMQSAINKRPFEGDMWLSKLGFVDDEQAYKDHGGSDKAVCCFSKSNYDMYKDDLEKLPDYAMFGENLTIINLDENEVYFGNQYRLGEAIIEVSEIREPCWKIQAKYGLPNLVKRMSKSGKTGFYCRVIKEGSVSQNQHLVLIKEADPKTQLSVQELNDIYYNDRKNTKRISQALKNPYLSMKRYEKLEKMYQRATKSS</sequence>
<organism evidence="2 3">
    <name type="scientific">Staphylococcus pasteuri</name>
    <dbReference type="NCBI Taxonomy" id="45972"/>
    <lineage>
        <taxon>Bacteria</taxon>
        <taxon>Bacillati</taxon>
        <taxon>Bacillota</taxon>
        <taxon>Bacilli</taxon>
        <taxon>Bacillales</taxon>
        <taxon>Staphylococcaceae</taxon>
        <taxon>Staphylococcus</taxon>
    </lineage>
</organism>
<feature type="domain" description="MOSC" evidence="1">
    <location>
        <begin position="30"/>
        <end position="163"/>
    </location>
</feature>